<dbReference type="OrthoDB" id="2361079at2"/>
<dbReference type="EMBL" id="CP016020">
    <property type="protein sequence ID" value="APH04643.1"/>
    <property type="molecule type" value="Genomic_DNA"/>
</dbReference>
<accession>A0A1L3MQP8</accession>
<proteinExistence type="predicted"/>
<evidence type="ECO:0008006" key="3">
    <source>
        <dbReference type="Google" id="ProtNLM"/>
    </source>
</evidence>
<sequence>MELITSSKELLTLLEECMERFNKHEVKPEKTEEYFFNQVKPSFERATTSIQIWKPLANDWIIKNKPKYIHVTQLDSTIEHIEQVVLQSFYRDINRQRFYNLHHSVEYVVESILDEMESED</sequence>
<gene>
    <name evidence="1" type="ORF">A9C19_07710</name>
</gene>
<dbReference type="RefSeq" id="WP_072579432.1">
    <property type="nucleotide sequence ID" value="NZ_CP016020.1"/>
</dbReference>
<dbReference type="STRING" id="1547283.A9C19_07710"/>
<protein>
    <recommendedName>
        <fullName evidence="3">DUF1798 domain-containing protein</fullName>
    </recommendedName>
</protein>
<evidence type="ECO:0000313" key="2">
    <source>
        <dbReference type="Proteomes" id="UP000181936"/>
    </source>
</evidence>
<dbReference type="Proteomes" id="UP000181936">
    <property type="component" value="Chromosome"/>
</dbReference>
<dbReference type="InterPro" id="IPR023351">
    <property type="entry name" value="YppE-like_sf"/>
</dbReference>
<dbReference type="KEGG" id="bwh:A9C19_07710"/>
<reference evidence="1 2" key="1">
    <citation type="journal article" date="2016" name="Sci. Rep.">
        <title>Complete genome sequence and transcriptomic analysis of a novel marine strain Bacillus weihaiensis reveals the mechanism of brown algae degradation.</title>
        <authorList>
            <person name="Zhu Y."/>
            <person name="Chen P."/>
            <person name="Bao Y."/>
            <person name="Men Y."/>
            <person name="Zeng Y."/>
            <person name="Yang J."/>
            <person name="Sun J."/>
            <person name="Sun Y."/>
        </authorList>
    </citation>
    <scope>NUCLEOTIDE SEQUENCE [LARGE SCALE GENOMIC DNA]</scope>
    <source>
        <strain evidence="1 2">Alg07</strain>
    </source>
</reference>
<dbReference type="Pfam" id="PF08807">
    <property type="entry name" value="DUF1798"/>
    <property type="match status" value="1"/>
</dbReference>
<dbReference type="SUPFAM" id="SSF140415">
    <property type="entry name" value="YppE-like"/>
    <property type="match status" value="1"/>
</dbReference>
<dbReference type="Gene3D" id="1.20.120.440">
    <property type="entry name" value="YppE-like"/>
    <property type="match status" value="1"/>
</dbReference>
<name>A0A1L3MQP8_9BACI</name>
<evidence type="ECO:0000313" key="1">
    <source>
        <dbReference type="EMBL" id="APH04643.1"/>
    </source>
</evidence>
<dbReference type="InterPro" id="IPR014913">
    <property type="entry name" value="YppE-like"/>
</dbReference>
<keyword evidence="2" id="KW-1185">Reference proteome</keyword>
<organism evidence="1 2">
    <name type="scientific">Bacillus weihaiensis</name>
    <dbReference type="NCBI Taxonomy" id="1547283"/>
    <lineage>
        <taxon>Bacteria</taxon>
        <taxon>Bacillati</taxon>
        <taxon>Bacillota</taxon>
        <taxon>Bacilli</taxon>
        <taxon>Bacillales</taxon>
        <taxon>Bacillaceae</taxon>
        <taxon>Bacillus</taxon>
    </lineage>
</organism>
<dbReference type="AlphaFoldDB" id="A0A1L3MQP8"/>